<dbReference type="EMBL" id="BARW01028419">
    <property type="protein sequence ID" value="GAJ12706.1"/>
    <property type="molecule type" value="Genomic_DNA"/>
</dbReference>
<dbReference type="AlphaFoldDB" id="X1VER1"/>
<organism evidence="1">
    <name type="scientific">marine sediment metagenome</name>
    <dbReference type="NCBI Taxonomy" id="412755"/>
    <lineage>
        <taxon>unclassified sequences</taxon>
        <taxon>metagenomes</taxon>
        <taxon>ecological metagenomes</taxon>
    </lineage>
</organism>
<sequence>MRYYVLKRVTSTYDIPKSLKELLLLTRSYRLKVVTFTYERLRTQKSYFYL</sequence>
<evidence type="ECO:0000313" key="1">
    <source>
        <dbReference type="EMBL" id="GAJ12706.1"/>
    </source>
</evidence>
<protein>
    <submittedName>
        <fullName evidence="1">Uncharacterized protein</fullName>
    </submittedName>
</protein>
<reference evidence="1" key="1">
    <citation type="journal article" date="2014" name="Front. Microbiol.">
        <title>High frequency of phylogenetically diverse reductive dehalogenase-homologous genes in deep subseafloor sedimentary metagenomes.</title>
        <authorList>
            <person name="Kawai M."/>
            <person name="Futagami T."/>
            <person name="Toyoda A."/>
            <person name="Takaki Y."/>
            <person name="Nishi S."/>
            <person name="Hori S."/>
            <person name="Arai W."/>
            <person name="Tsubouchi T."/>
            <person name="Morono Y."/>
            <person name="Uchiyama I."/>
            <person name="Ito T."/>
            <person name="Fujiyama A."/>
            <person name="Inagaki F."/>
            <person name="Takami H."/>
        </authorList>
    </citation>
    <scope>NUCLEOTIDE SEQUENCE</scope>
    <source>
        <strain evidence="1">Expedition CK06-06</strain>
    </source>
</reference>
<accession>X1VER1</accession>
<gene>
    <name evidence="1" type="ORF">S12H4_45884</name>
</gene>
<name>X1VER1_9ZZZZ</name>
<comment type="caution">
    <text evidence="1">The sequence shown here is derived from an EMBL/GenBank/DDBJ whole genome shotgun (WGS) entry which is preliminary data.</text>
</comment>
<proteinExistence type="predicted"/>